<evidence type="ECO:0000256" key="3">
    <source>
        <dbReference type="ARBA" id="ARBA00060072"/>
    </source>
</evidence>
<comment type="similarity">
    <text evidence="4 5">Belongs to the pseudouridine synthase TruB family. Type 2 subfamily.</text>
</comment>
<evidence type="ECO:0000313" key="9">
    <source>
        <dbReference type="Proteomes" id="UP000752814"/>
    </source>
</evidence>
<dbReference type="AlphaFoldDB" id="A0A8J8PF15"/>
<dbReference type="GO" id="GO:0031119">
    <property type="term" value="P:tRNA pseudouridine synthesis"/>
    <property type="evidence" value="ECO:0007669"/>
    <property type="project" value="UniProtKB-UniRule"/>
</dbReference>
<dbReference type="Proteomes" id="UP000752814">
    <property type="component" value="Unassembled WGS sequence"/>
</dbReference>
<evidence type="ECO:0000256" key="5">
    <source>
        <dbReference type="HAMAP-Rule" id="MF_01081"/>
    </source>
</evidence>
<dbReference type="Pfam" id="PF01509">
    <property type="entry name" value="TruB_N"/>
    <property type="match status" value="1"/>
</dbReference>
<dbReference type="HAMAP" id="MF_01081">
    <property type="entry name" value="TruB_arch"/>
    <property type="match status" value="1"/>
</dbReference>
<dbReference type="InterPro" id="IPR012960">
    <property type="entry name" value="Dyskerin-like"/>
</dbReference>
<dbReference type="RefSeq" id="WP_020448365.1">
    <property type="nucleotide sequence ID" value="NZ_CAYAXV010000002.1"/>
</dbReference>
<dbReference type="InterPro" id="IPR004802">
    <property type="entry name" value="tRNA_PsdUridine_synth_B_fam"/>
</dbReference>
<dbReference type="NCBIfam" id="TIGR00451">
    <property type="entry name" value="unchar_dom_2"/>
    <property type="match status" value="1"/>
</dbReference>
<dbReference type="Gene3D" id="2.30.130.10">
    <property type="entry name" value="PUA domain"/>
    <property type="match status" value="1"/>
</dbReference>
<dbReference type="CDD" id="cd21148">
    <property type="entry name" value="PUA_Cbf5"/>
    <property type="match status" value="1"/>
</dbReference>
<dbReference type="NCBIfam" id="TIGR00425">
    <property type="entry name" value="CBF5"/>
    <property type="match status" value="1"/>
</dbReference>
<dbReference type="SMART" id="SM00359">
    <property type="entry name" value="PUA"/>
    <property type="match status" value="1"/>
</dbReference>
<keyword evidence="1 5" id="KW-0819">tRNA processing</keyword>
<dbReference type="InterPro" id="IPR036974">
    <property type="entry name" value="PUA_sf"/>
</dbReference>
<proteinExistence type="inferred from homology"/>
<protein>
    <recommendedName>
        <fullName evidence="5">Probable tRNA pseudouridine synthase B</fullName>
        <ecNumber evidence="5">5.4.99.25</ecNumber>
    </recommendedName>
    <alternativeName>
        <fullName evidence="5">tRNA pseudouridine(55) synthase</fullName>
        <shortName evidence="5">Psi55 synthase</shortName>
    </alternativeName>
    <alternativeName>
        <fullName evidence="5">tRNA pseudouridylate synthase</fullName>
    </alternativeName>
    <alternativeName>
        <fullName evidence="5">tRNA-uridine isomerase</fullName>
    </alternativeName>
</protein>
<keyword evidence="2 5" id="KW-0413">Isomerase</keyword>
<dbReference type="GO" id="GO:1990481">
    <property type="term" value="P:mRNA pseudouridine synthesis"/>
    <property type="evidence" value="ECO:0007669"/>
    <property type="project" value="TreeGrafter"/>
</dbReference>
<comment type="caution">
    <text evidence="8">The sequence shown here is derived from an EMBL/GenBank/DDBJ whole genome shotgun (WGS) entry which is preliminary data.</text>
</comment>
<dbReference type="GO" id="GO:0031120">
    <property type="term" value="P:snRNA pseudouridine synthesis"/>
    <property type="evidence" value="ECO:0007669"/>
    <property type="project" value="TreeGrafter"/>
</dbReference>
<sequence>MSEMLIRDKSPLPLNAGKKPTERTIEELLDAGVINMDKPQGPTSHQATAWVREILGVDKIGHGGTLDPKVSGVLPIATGRAVRSVNLTLKSEKEYVCIMRLHRDADETEIRDVISTFVGRIYQVPPVRSAVKRQLRIRTIHYINILDINGRDVLFRVGCDAGTYIRTLCVDIGDALGVGATMEDLRRTKSGSMLESESVTLQDIKDAYVMWKDENDESWLRSIIQPFEVLFDPLPKIIVKDSAVDAVCHGADLAAVGIAQIDSSIQKEATVAMFTLKGEAIGVGSAKMSCDEMMKAKEGIAVKTERVYMPASTYPKTW</sequence>
<dbReference type="InterPro" id="IPR002478">
    <property type="entry name" value="PUA"/>
</dbReference>
<dbReference type="SUPFAM" id="SSF88697">
    <property type="entry name" value="PUA domain-like"/>
    <property type="match status" value="1"/>
</dbReference>
<dbReference type="GO" id="GO:0003723">
    <property type="term" value="F:RNA binding"/>
    <property type="evidence" value="ECO:0007669"/>
    <property type="project" value="InterPro"/>
</dbReference>
<evidence type="ECO:0000256" key="2">
    <source>
        <dbReference type="ARBA" id="ARBA00023235"/>
    </source>
</evidence>
<dbReference type="InterPro" id="IPR032819">
    <property type="entry name" value="TruB_C"/>
</dbReference>
<evidence type="ECO:0000259" key="6">
    <source>
        <dbReference type="SMART" id="SM00359"/>
    </source>
</evidence>
<feature type="domain" description="Dyskerin-like" evidence="7">
    <location>
        <begin position="1"/>
        <end position="48"/>
    </location>
</feature>
<dbReference type="NCBIfam" id="NF003280">
    <property type="entry name" value="PRK04270.1"/>
    <property type="match status" value="1"/>
</dbReference>
<dbReference type="SMART" id="SM01136">
    <property type="entry name" value="DKCLD"/>
    <property type="match status" value="1"/>
</dbReference>
<dbReference type="PANTHER" id="PTHR23127:SF0">
    <property type="entry name" value="H_ACA RIBONUCLEOPROTEIN COMPLEX SUBUNIT DKC1"/>
    <property type="match status" value="1"/>
</dbReference>
<evidence type="ECO:0000259" key="7">
    <source>
        <dbReference type="SMART" id="SM01136"/>
    </source>
</evidence>
<evidence type="ECO:0000256" key="1">
    <source>
        <dbReference type="ARBA" id="ARBA00022694"/>
    </source>
</evidence>
<feature type="active site" description="Nucleophile" evidence="5">
    <location>
        <position position="67"/>
    </location>
</feature>
<accession>A0A8J8PF15</accession>
<dbReference type="InterPro" id="IPR026326">
    <property type="entry name" value="TruB_arch"/>
</dbReference>
<evidence type="ECO:0000256" key="4">
    <source>
        <dbReference type="ARBA" id="ARBA00060775"/>
    </source>
</evidence>
<dbReference type="GeneID" id="41322888"/>
<dbReference type="Pfam" id="PF08068">
    <property type="entry name" value="DKCLD"/>
    <property type="match status" value="1"/>
</dbReference>
<evidence type="ECO:0000313" key="8">
    <source>
        <dbReference type="EMBL" id="TQS81170.1"/>
    </source>
</evidence>
<feature type="domain" description="PUA" evidence="6">
    <location>
        <begin position="235"/>
        <end position="309"/>
    </location>
</feature>
<dbReference type="OMA" id="GPFKEDE"/>
<organism evidence="8 9">
    <name type="scientific">Candidatus Methanomassiliicoccus intestinalis</name>
    <dbReference type="NCBI Taxonomy" id="1406512"/>
    <lineage>
        <taxon>Archaea</taxon>
        <taxon>Methanobacteriati</taxon>
        <taxon>Thermoplasmatota</taxon>
        <taxon>Thermoplasmata</taxon>
        <taxon>Methanomassiliicoccales</taxon>
        <taxon>Methanomassiliicoccaceae</taxon>
        <taxon>Methanomassiliicoccus</taxon>
    </lineage>
</organism>
<reference evidence="8" key="1">
    <citation type="submission" date="2016-03" db="EMBL/GenBank/DDBJ databases">
        <authorList>
            <person name="Borrel G."/>
            <person name="Mccann A."/>
            <person name="O'Toole P.W."/>
        </authorList>
    </citation>
    <scope>NUCLEOTIDE SEQUENCE</scope>
    <source>
        <strain evidence="8">183</strain>
    </source>
</reference>
<dbReference type="Pfam" id="PF01472">
    <property type="entry name" value="PUA"/>
    <property type="match status" value="1"/>
</dbReference>
<dbReference type="GO" id="GO:0000495">
    <property type="term" value="P:box H/ACA sno(s)RNA 3'-end processing"/>
    <property type="evidence" value="ECO:0007669"/>
    <property type="project" value="TreeGrafter"/>
</dbReference>
<gene>
    <name evidence="5" type="primary">truB</name>
    <name evidence="8" type="ORF">A3207_04660</name>
</gene>
<dbReference type="Gene3D" id="3.30.2350.10">
    <property type="entry name" value="Pseudouridine synthase"/>
    <property type="match status" value="1"/>
</dbReference>
<dbReference type="EMBL" id="LVVT01000024">
    <property type="protein sequence ID" value="TQS81170.1"/>
    <property type="molecule type" value="Genomic_DNA"/>
</dbReference>
<dbReference type="InterPro" id="IPR015947">
    <property type="entry name" value="PUA-like_sf"/>
</dbReference>
<comment type="function">
    <text evidence="3 5">Could be responsible for synthesis of pseudouridine from uracil-55 in the psi GC loop of transfer RNAs.</text>
</comment>
<dbReference type="SUPFAM" id="SSF55120">
    <property type="entry name" value="Pseudouridine synthase"/>
    <property type="match status" value="1"/>
</dbReference>
<name>A0A8J8PF15_9ARCH</name>
<dbReference type="InterPro" id="IPR002501">
    <property type="entry name" value="PsdUridine_synth_N"/>
</dbReference>
<dbReference type="InterPro" id="IPR004521">
    <property type="entry name" value="Uncharacterised_CHP00451"/>
</dbReference>
<dbReference type="GO" id="GO:0031118">
    <property type="term" value="P:rRNA pseudouridine synthesis"/>
    <property type="evidence" value="ECO:0007669"/>
    <property type="project" value="TreeGrafter"/>
</dbReference>
<dbReference type="EC" id="5.4.99.25" evidence="5"/>
<dbReference type="PANTHER" id="PTHR23127">
    <property type="entry name" value="CENTROMERE/MICROTUBULE BINDING PROTEIN CBF5"/>
    <property type="match status" value="1"/>
</dbReference>
<dbReference type="InterPro" id="IPR020103">
    <property type="entry name" value="PsdUridine_synth_cat_dom_sf"/>
</dbReference>
<comment type="catalytic activity">
    <reaction evidence="5">
        <text>uridine(55) in tRNA = pseudouridine(55) in tRNA</text>
        <dbReference type="Rhea" id="RHEA:42532"/>
        <dbReference type="Rhea" id="RHEA-COMP:10101"/>
        <dbReference type="Rhea" id="RHEA-COMP:10102"/>
        <dbReference type="ChEBI" id="CHEBI:65314"/>
        <dbReference type="ChEBI" id="CHEBI:65315"/>
        <dbReference type="EC" id="5.4.99.25"/>
    </reaction>
</comment>
<dbReference type="CDD" id="cd02572">
    <property type="entry name" value="PseudoU_synth_hDyskerin"/>
    <property type="match status" value="1"/>
</dbReference>
<dbReference type="Pfam" id="PF16198">
    <property type="entry name" value="TruB_C_2"/>
    <property type="match status" value="1"/>
</dbReference>
<dbReference type="FunFam" id="3.30.2350.10:FF:000001">
    <property type="entry name" value="H/ACA ribonucleoprotein complex subunit CBF5"/>
    <property type="match status" value="1"/>
</dbReference>
<dbReference type="PROSITE" id="PS50890">
    <property type="entry name" value="PUA"/>
    <property type="match status" value="1"/>
</dbReference>
<dbReference type="GO" id="GO:0160148">
    <property type="term" value="F:tRNA pseudouridine(55) synthase activity"/>
    <property type="evidence" value="ECO:0007669"/>
    <property type="project" value="UniProtKB-EC"/>
</dbReference>